<dbReference type="InterPro" id="IPR045864">
    <property type="entry name" value="aa-tRNA-synth_II/BPL/LPL"/>
</dbReference>
<comment type="caution">
    <text evidence="8">The sequence shown here is derived from an EMBL/GenBank/DDBJ whole genome shotgun (WGS) entry which is preliminary data.</text>
</comment>
<proteinExistence type="predicted"/>
<dbReference type="InterPro" id="IPR004143">
    <property type="entry name" value="BPL_LPL_catalytic"/>
</dbReference>
<dbReference type="Pfam" id="PF03099">
    <property type="entry name" value="BPL_LplA_LipB"/>
    <property type="match status" value="1"/>
</dbReference>
<evidence type="ECO:0000259" key="7">
    <source>
        <dbReference type="PROSITE" id="PS51733"/>
    </source>
</evidence>
<evidence type="ECO:0000313" key="8">
    <source>
        <dbReference type="EMBL" id="MCK0195635.1"/>
    </source>
</evidence>
<dbReference type="Proteomes" id="UP001203284">
    <property type="component" value="Unassembled WGS sequence"/>
</dbReference>
<keyword evidence="9" id="KW-1185">Reference proteome</keyword>
<sequence length="227" mass="23978">MARAGGTHPLWVVADRQTEGRGRRGRPWSSPAGNLYASLLLVDAGLPARLPQLCFAASLALYDAVRAITGIDPLRIGLKWPNDVMIDGAKLAGILLEGSTLPDGRPVTVIGMGINCAHHPADTPYPTTSLLKAGYPTEPRALLAALDAAMLDRLAQWSRGAGFAALGEDWVRRATGLGRPVTVRLGHRETEGVFEALDPAGAMVLRHADGSREIINAGDVFPSAHVG</sequence>
<dbReference type="Gene3D" id="3.30.930.10">
    <property type="entry name" value="Bira Bifunctional Protein, Domain 2"/>
    <property type="match status" value="1"/>
</dbReference>
<dbReference type="Gene3D" id="2.30.30.100">
    <property type="match status" value="1"/>
</dbReference>
<dbReference type="PANTHER" id="PTHR12835">
    <property type="entry name" value="BIOTIN PROTEIN LIGASE"/>
    <property type="match status" value="1"/>
</dbReference>
<dbReference type="Pfam" id="PF02237">
    <property type="entry name" value="BPL_C"/>
    <property type="match status" value="1"/>
</dbReference>
<dbReference type="CDD" id="cd16442">
    <property type="entry name" value="BPL"/>
    <property type="match status" value="1"/>
</dbReference>
<accession>A0ABT0D6Q2</accession>
<keyword evidence="3" id="KW-0067">ATP-binding</keyword>
<evidence type="ECO:0000256" key="3">
    <source>
        <dbReference type="ARBA" id="ARBA00022840"/>
    </source>
</evidence>
<dbReference type="SUPFAM" id="SSF55681">
    <property type="entry name" value="Class II aaRS and biotin synthetases"/>
    <property type="match status" value="1"/>
</dbReference>
<evidence type="ECO:0000256" key="5">
    <source>
        <dbReference type="ARBA" id="ARBA00024227"/>
    </source>
</evidence>
<reference evidence="8 9" key="1">
    <citation type="submission" date="2022-04" db="EMBL/GenBank/DDBJ databases">
        <authorList>
            <person name="Grouzdev D.S."/>
            <person name="Pantiukh K.S."/>
            <person name="Krutkina M.S."/>
        </authorList>
    </citation>
    <scope>NUCLEOTIDE SEQUENCE [LARGE SCALE GENOMIC DNA]</scope>
    <source>
        <strain evidence="8 9">6x-1</strain>
    </source>
</reference>
<dbReference type="NCBIfam" id="TIGR00121">
    <property type="entry name" value="birA_ligase"/>
    <property type="match status" value="1"/>
</dbReference>
<dbReference type="EC" id="6.3.4.15" evidence="5"/>
<protein>
    <recommendedName>
        <fullName evidence="5">biotin--[biotin carboxyl-carrier protein] ligase</fullName>
        <ecNumber evidence="5">6.3.4.15</ecNumber>
    </recommendedName>
</protein>
<evidence type="ECO:0000313" key="9">
    <source>
        <dbReference type="Proteomes" id="UP001203284"/>
    </source>
</evidence>
<dbReference type="InterPro" id="IPR003142">
    <property type="entry name" value="BPL_C"/>
</dbReference>
<dbReference type="PROSITE" id="PS51733">
    <property type="entry name" value="BPL_LPL_CATALYTIC"/>
    <property type="match status" value="1"/>
</dbReference>
<dbReference type="InterPro" id="IPR008988">
    <property type="entry name" value="Transcriptional_repressor_C"/>
</dbReference>
<organism evidence="8 9">
    <name type="scientific">Ancylobacter crimeensis</name>
    <dbReference type="NCBI Taxonomy" id="2579147"/>
    <lineage>
        <taxon>Bacteria</taxon>
        <taxon>Pseudomonadati</taxon>
        <taxon>Pseudomonadota</taxon>
        <taxon>Alphaproteobacteria</taxon>
        <taxon>Hyphomicrobiales</taxon>
        <taxon>Xanthobacteraceae</taxon>
        <taxon>Ancylobacter</taxon>
    </lineage>
</organism>
<dbReference type="SUPFAM" id="SSF50037">
    <property type="entry name" value="C-terminal domain of transcriptional repressors"/>
    <property type="match status" value="1"/>
</dbReference>
<feature type="domain" description="BPL/LPL catalytic" evidence="7">
    <location>
        <begin position="1"/>
        <end position="158"/>
    </location>
</feature>
<keyword evidence="4" id="KW-0092">Biotin</keyword>
<keyword evidence="1 8" id="KW-0436">Ligase</keyword>
<evidence type="ECO:0000256" key="1">
    <source>
        <dbReference type="ARBA" id="ARBA00022598"/>
    </source>
</evidence>
<gene>
    <name evidence="8" type="ORF">MWN34_01785</name>
</gene>
<dbReference type="InterPro" id="IPR004408">
    <property type="entry name" value="Biotin_CoA_COase_ligase"/>
</dbReference>
<keyword evidence="2" id="KW-0547">Nucleotide-binding</keyword>
<evidence type="ECO:0000256" key="2">
    <source>
        <dbReference type="ARBA" id="ARBA00022741"/>
    </source>
</evidence>
<evidence type="ECO:0000256" key="4">
    <source>
        <dbReference type="ARBA" id="ARBA00023267"/>
    </source>
</evidence>
<dbReference type="PANTHER" id="PTHR12835:SF5">
    <property type="entry name" value="BIOTIN--PROTEIN LIGASE"/>
    <property type="match status" value="1"/>
</dbReference>
<evidence type="ECO:0000256" key="6">
    <source>
        <dbReference type="ARBA" id="ARBA00047846"/>
    </source>
</evidence>
<dbReference type="GO" id="GO:0004077">
    <property type="term" value="F:biotin--[biotin carboxyl-carrier protein] ligase activity"/>
    <property type="evidence" value="ECO:0007669"/>
    <property type="project" value="UniProtKB-EC"/>
</dbReference>
<name>A0ABT0D6Q2_9HYPH</name>
<comment type="catalytic activity">
    <reaction evidence="6">
        <text>biotin + L-lysyl-[protein] + ATP = N(6)-biotinyl-L-lysyl-[protein] + AMP + diphosphate + H(+)</text>
        <dbReference type="Rhea" id="RHEA:11756"/>
        <dbReference type="Rhea" id="RHEA-COMP:9752"/>
        <dbReference type="Rhea" id="RHEA-COMP:10505"/>
        <dbReference type="ChEBI" id="CHEBI:15378"/>
        <dbReference type="ChEBI" id="CHEBI:29969"/>
        <dbReference type="ChEBI" id="CHEBI:30616"/>
        <dbReference type="ChEBI" id="CHEBI:33019"/>
        <dbReference type="ChEBI" id="CHEBI:57586"/>
        <dbReference type="ChEBI" id="CHEBI:83144"/>
        <dbReference type="ChEBI" id="CHEBI:456215"/>
        <dbReference type="EC" id="6.3.4.15"/>
    </reaction>
</comment>
<dbReference type="EMBL" id="JALKCH010000001">
    <property type="protein sequence ID" value="MCK0195635.1"/>
    <property type="molecule type" value="Genomic_DNA"/>
</dbReference>